<proteinExistence type="predicted"/>
<dbReference type="GO" id="GO:0003677">
    <property type="term" value="F:DNA binding"/>
    <property type="evidence" value="ECO:0007669"/>
    <property type="project" value="InterPro"/>
</dbReference>
<comment type="caution">
    <text evidence="2">The sequence shown here is derived from an EMBL/GenBank/DDBJ whole genome shotgun (WGS) entry which is preliminary data.</text>
</comment>
<evidence type="ECO:0000313" key="3">
    <source>
        <dbReference type="Proteomes" id="UP001139000"/>
    </source>
</evidence>
<dbReference type="Gene3D" id="1.10.260.40">
    <property type="entry name" value="lambda repressor-like DNA-binding domains"/>
    <property type="match status" value="1"/>
</dbReference>
<dbReference type="Pfam" id="PF01381">
    <property type="entry name" value="HTH_3"/>
    <property type="match status" value="1"/>
</dbReference>
<dbReference type="AlphaFoldDB" id="A0A9X1PRI6"/>
<dbReference type="SMART" id="SM00530">
    <property type="entry name" value="HTH_XRE"/>
    <property type="match status" value="1"/>
</dbReference>
<dbReference type="RefSeq" id="WP_234658121.1">
    <property type="nucleotide sequence ID" value="NZ_CP094997.1"/>
</dbReference>
<gene>
    <name evidence="2" type="ORF">LXM26_26710</name>
</gene>
<evidence type="ECO:0000313" key="2">
    <source>
        <dbReference type="EMBL" id="MCF0065134.1"/>
    </source>
</evidence>
<keyword evidence="3" id="KW-1185">Reference proteome</keyword>
<dbReference type="InterPro" id="IPR010982">
    <property type="entry name" value="Lambda_DNA-bd_dom_sf"/>
</dbReference>
<accession>A0A9X1PRI6</accession>
<name>A0A9X1PRI6_9BACT</name>
<dbReference type="PROSITE" id="PS50943">
    <property type="entry name" value="HTH_CROC1"/>
    <property type="match status" value="1"/>
</dbReference>
<organism evidence="2 3">
    <name type="scientific">Dyadobacter chenwenxiniae</name>
    <dbReference type="NCBI Taxonomy" id="2906456"/>
    <lineage>
        <taxon>Bacteria</taxon>
        <taxon>Pseudomonadati</taxon>
        <taxon>Bacteroidota</taxon>
        <taxon>Cytophagia</taxon>
        <taxon>Cytophagales</taxon>
        <taxon>Spirosomataceae</taxon>
        <taxon>Dyadobacter</taxon>
    </lineage>
</organism>
<reference evidence="2" key="1">
    <citation type="submission" date="2021-12" db="EMBL/GenBank/DDBJ databases">
        <title>Novel species in genus Dyadobacter.</title>
        <authorList>
            <person name="Ma C."/>
        </authorList>
    </citation>
    <scope>NUCLEOTIDE SEQUENCE</scope>
    <source>
        <strain evidence="2">LJ419</strain>
    </source>
</reference>
<dbReference type="Proteomes" id="UP001139000">
    <property type="component" value="Unassembled WGS sequence"/>
</dbReference>
<protein>
    <submittedName>
        <fullName evidence="2">Helix-turn-helix domain-containing protein</fullName>
    </submittedName>
</protein>
<dbReference type="InterPro" id="IPR001387">
    <property type="entry name" value="Cro/C1-type_HTH"/>
</dbReference>
<dbReference type="CDD" id="cd00093">
    <property type="entry name" value="HTH_XRE"/>
    <property type="match status" value="1"/>
</dbReference>
<evidence type="ECO:0000259" key="1">
    <source>
        <dbReference type="PROSITE" id="PS50943"/>
    </source>
</evidence>
<sequence>MGQNKWRYLHQKANNKLLVPKIRLNRVKVLLVERNLSSKDLAKHLNKTESTVSRWCRNEVQPSVETLYEISVWLKVDIRELLVSTAE</sequence>
<dbReference type="EMBL" id="JAJTTC010000010">
    <property type="protein sequence ID" value="MCF0065134.1"/>
    <property type="molecule type" value="Genomic_DNA"/>
</dbReference>
<feature type="domain" description="HTH cro/C1-type" evidence="1">
    <location>
        <begin position="27"/>
        <end position="81"/>
    </location>
</feature>
<dbReference type="SUPFAM" id="SSF47413">
    <property type="entry name" value="lambda repressor-like DNA-binding domains"/>
    <property type="match status" value="1"/>
</dbReference>